<dbReference type="Gene3D" id="3.40.50.300">
    <property type="entry name" value="P-loop containing nucleotide triphosphate hydrolases"/>
    <property type="match status" value="2"/>
</dbReference>
<evidence type="ECO:0000259" key="11">
    <source>
        <dbReference type="PROSITE" id="PS51192"/>
    </source>
</evidence>
<evidence type="ECO:0000256" key="6">
    <source>
        <dbReference type="ARBA" id="ARBA00022884"/>
    </source>
</evidence>
<feature type="compositionally biased region" description="Basic and acidic residues" evidence="10">
    <location>
        <begin position="413"/>
        <end position="430"/>
    </location>
</feature>
<dbReference type="CDD" id="cd18787">
    <property type="entry name" value="SF2_C_DEAD"/>
    <property type="match status" value="1"/>
</dbReference>
<dbReference type="InterPro" id="IPR050079">
    <property type="entry name" value="DEAD_box_RNA_helicase"/>
</dbReference>
<feature type="region of interest" description="Disordered" evidence="10">
    <location>
        <begin position="385"/>
        <end position="430"/>
    </location>
</feature>
<evidence type="ECO:0000256" key="9">
    <source>
        <dbReference type="RuleBase" id="RU000492"/>
    </source>
</evidence>
<evidence type="ECO:0000259" key="13">
    <source>
        <dbReference type="PROSITE" id="PS51196"/>
    </source>
</evidence>
<dbReference type="Pfam" id="PF00271">
    <property type="entry name" value="Helicase_C"/>
    <property type="match status" value="1"/>
</dbReference>
<dbReference type="GO" id="GO:0005524">
    <property type="term" value="F:ATP binding"/>
    <property type="evidence" value="ECO:0007669"/>
    <property type="project" value="UniProtKB-KW"/>
</dbReference>
<evidence type="ECO:0000256" key="7">
    <source>
        <dbReference type="ARBA" id="ARBA00024355"/>
    </source>
</evidence>
<dbReference type="EC" id="3.6.4.13" evidence="1"/>
<dbReference type="PANTHER" id="PTHR47959:SF15">
    <property type="entry name" value="RNA HELICASE"/>
    <property type="match status" value="1"/>
</dbReference>
<dbReference type="InterPro" id="IPR014001">
    <property type="entry name" value="Helicase_ATP-bd"/>
</dbReference>
<dbReference type="SMART" id="SM00490">
    <property type="entry name" value="HELICc"/>
    <property type="match status" value="1"/>
</dbReference>
<comment type="caution">
    <text evidence="14">The sequence shown here is derived from an EMBL/GenBank/DDBJ whole genome shotgun (WGS) entry which is preliminary data.</text>
</comment>
<keyword evidence="3 9" id="KW-0378">Hydrolase</keyword>
<feature type="domain" description="Helicase ATP-binding" evidence="11">
    <location>
        <begin position="77"/>
        <end position="154"/>
    </location>
</feature>
<feature type="domain" description="SecA family profile" evidence="13">
    <location>
        <begin position="1"/>
        <end position="359"/>
    </location>
</feature>
<dbReference type="PROSITE" id="PS51196">
    <property type="entry name" value="SECA_MOTOR_DEAD"/>
    <property type="match status" value="1"/>
</dbReference>
<protein>
    <recommendedName>
        <fullName evidence="1">RNA helicase</fullName>
        <ecNumber evidence="1">3.6.4.13</ecNumber>
    </recommendedName>
</protein>
<keyword evidence="4 9" id="KW-0347">Helicase</keyword>
<name>A0A433DJ77_9FUNG</name>
<dbReference type="EMBL" id="RBNI01001091">
    <property type="protein sequence ID" value="RUP50922.1"/>
    <property type="molecule type" value="Genomic_DNA"/>
</dbReference>
<dbReference type="GO" id="GO:0005829">
    <property type="term" value="C:cytosol"/>
    <property type="evidence" value="ECO:0007669"/>
    <property type="project" value="TreeGrafter"/>
</dbReference>
<feature type="domain" description="Helicase C-terminal" evidence="12">
    <location>
        <begin position="182"/>
        <end position="371"/>
    </location>
</feature>
<evidence type="ECO:0000259" key="12">
    <source>
        <dbReference type="PROSITE" id="PS51194"/>
    </source>
</evidence>
<keyword evidence="6" id="KW-0694">RNA-binding</keyword>
<dbReference type="InterPro" id="IPR000629">
    <property type="entry name" value="RNA-helicase_DEAD-box_CS"/>
</dbReference>
<evidence type="ECO:0000256" key="3">
    <source>
        <dbReference type="ARBA" id="ARBA00022801"/>
    </source>
</evidence>
<evidence type="ECO:0000256" key="5">
    <source>
        <dbReference type="ARBA" id="ARBA00022840"/>
    </source>
</evidence>
<evidence type="ECO:0000313" key="15">
    <source>
        <dbReference type="Proteomes" id="UP000268093"/>
    </source>
</evidence>
<dbReference type="GO" id="GO:0003723">
    <property type="term" value="F:RNA binding"/>
    <property type="evidence" value="ECO:0007669"/>
    <property type="project" value="UniProtKB-KW"/>
</dbReference>
<dbReference type="PROSITE" id="PS51192">
    <property type="entry name" value="HELICASE_ATP_BIND_1"/>
    <property type="match status" value="1"/>
</dbReference>
<dbReference type="InterPro" id="IPR001650">
    <property type="entry name" value="Helicase_C-like"/>
</dbReference>
<keyword evidence="5 9" id="KW-0067">ATP-binding</keyword>
<dbReference type="GO" id="GO:0003724">
    <property type="term" value="F:RNA helicase activity"/>
    <property type="evidence" value="ECO:0007669"/>
    <property type="project" value="UniProtKB-EC"/>
</dbReference>
<feature type="region of interest" description="Disordered" evidence="10">
    <location>
        <begin position="1"/>
        <end position="44"/>
    </location>
</feature>
<keyword evidence="2 9" id="KW-0547">Nucleotide-binding</keyword>
<sequence>VHRARSVDIPGDQEAERGPQVQDLRADQGDGGDAGAGSEAETEIRYPHQHAVAARACDTAGTDGTKPVLQRVPIATSYFLRNYHPPPLSPYPSSVRHLILDEADKLLDLGFLTQTDEIFAACTHPHLQKSLFSATIPAGIESLASTVMRSPLRVVIGSKNAATETITQRLVYVGAEEGKLIAVRQMIQAGKLRPPVLVFVQSIERAKELFHELVYDGINVDVIHSERTKAQRDAVVEGFRAGKIWVLIATELMARGLDFKGVNLVVNYDFPQTVQSYIHRIGEYWNWINRLSGGHGVCRISGVGMTHFLRTSRGLSGRTGRAGRAGEAVTYFTRDDVQYLKRVRVRCAGLDADSQETRNLKQRPVERKTINTMSSYDKKRIAHKREIVANQKKRKAEAEGAEDEETPRKKSKWVVEGERKEMEKEGGRVG</sequence>
<feature type="non-terminal residue" evidence="14">
    <location>
        <position position="1"/>
    </location>
</feature>
<dbReference type="GO" id="GO:0016787">
    <property type="term" value="F:hydrolase activity"/>
    <property type="evidence" value="ECO:0007669"/>
    <property type="project" value="UniProtKB-KW"/>
</dbReference>
<comment type="similarity">
    <text evidence="7">Belongs to the DEAD box helicase family. DDX52/ROK1 subfamily.</text>
</comment>
<dbReference type="Pfam" id="PF00270">
    <property type="entry name" value="DEAD"/>
    <property type="match status" value="1"/>
</dbReference>
<keyword evidence="15" id="KW-1185">Reference proteome</keyword>
<dbReference type="InterPro" id="IPR014018">
    <property type="entry name" value="SecA_motor_DEAD"/>
</dbReference>
<proteinExistence type="inferred from homology"/>
<evidence type="ECO:0000256" key="1">
    <source>
        <dbReference type="ARBA" id="ARBA00012552"/>
    </source>
</evidence>
<dbReference type="InterPro" id="IPR027417">
    <property type="entry name" value="P-loop_NTPase"/>
</dbReference>
<dbReference type="Proteomes" id="UP000268093">
    <property type="component" value="Unassembled WGS sequence"/>
</dbReference>
<dbReference type="PANTHER" id="PTHR47959">
    <property type="entry name" value="ATP-DEPENDENT RNA HELICASE RHLE-RELATED"/>
    <property type="match status" value="1"/>
</dbReference>
<evidence type="ECO:0000313" key="14">
    <source>
        <dbReference type="EMBL" id="RUP50922.1"/>
    </source>
</evidence>
<dbReference type="SUPFAM" id="SSF52540">
    <property type="entry name" value="P-loop containing nucleoside triphosphate hydrolases"/>
    <property type="match status" value="1"/>
</dbReference>
<reference evidence="14 15" key="1">
    <citation type="journal article" date="2018" name="New Phytol.">
        <title>Phylogenomics of Endogonaceae and evolution of mycorrhizas within Mucoromycota.</title>
        <authorList>
            <person name="Chang Y."/>
            <person name="Desiro A."/>
            <person name="Na H."/>
            <person name="Sandor L."/>
            <person name="Lipzen A."/>
            <person name="Clum A."/>
            <person name="Barry K."/>
            <person name="Grigoriev I.V."/>
            <person name="Martin F.M."/>
            <person name="Stajich J.E."/>
            <person name="Smith M.E."/>
            <person name="Bonito G."/>
            <person name="Spatafora J.W."/>
        </authorList>
    </citation>
    <scope>NUCLEOTIDE SEQUENCE [LARGE SCALE GENOMIC DNA]</scope>
    <source>
        <strain evidence="14 15">GMNB39</strain>
    </source>
</reference>
<dbReference type="PROSITE" id="PS51194">
    <property type="entry name" value="HELICASE_CTER"/>
    <property type="match status" value="1"/>
</dbReference>
<evidence type="ECO:0000256" key="10">
    <source>
        <dbReference type="SAM" id="MobiDB-lite"/>
    </source>
</evidence>
<accession>A0A433DJ77</accession>
<dbReference type="InterPro" id="IPR011545">
    <property type="entry name" value="DEAD/DEAH_box_helicase_dom"/>
</dbReference>
<evidence type="ECO:0000256" key="8">
    <source>
        <dbReference type="ARBA" id="ARBA00047984"/>
    </source>
</evidence>
<gene>
    <name evidence="14" type="ORF">BC936DRAFT_137125</name>
</gene>
<evidence type="ECO:0000256" key="2">
    <source>
        <dbReference type="ARBA" id="ARBA00022741"/>
    </source>
</evidence>
<dbReference type="OrthoDB" id="360161at2759"/>
<comment type="catalytic activity">
    <reaction evidence="8">
        <text>ATP + H2O = ADP + phosphate + H(+)</text>
        <dbReference type="Rhea" id="RHEA:13065"/>
        <dbReference type="ChEBI" id="CHEBI:15377"/>
        <dbReference type="ChEBI" id="CHEBI:15378"/>
        <dbReference type="ChEBI" id="CHEBI:30616"/>
        <dbReference type="ChEBI" id="CHEBI:43474"/>
        <dbReference type="ChEBI" id="CHEBI:456216"/>
        <dbReference type="EC" id="3.6.4.13"/>
    </reaction>
</comment>
<evidence type="ECO:0000256" key="4">
    <source>
        <dbReference type="ARBA" id="ARBA00022806"/>
    </source>
</evidence>
<organism evidence="14 15">
    <name type="scientific">Jimgerdemannia flammicorona</name>
    <dbReference type="NCBI Taxonomy" id="994334"/>
    <lineage>
        <taxon>Eukaryota</taxon>
        <taxon>Fungi</taxon>
        <taxon>Fungi incertae sedis</taxon>
        <taxon>Mucoromycota</taxon>
        <taxon>Mucoromycotina</taxon>
        <taxon>Endogonomycetes</taxon>
        <taxon>Endogonales</taxon>
        <taxon>Endogonaceae</taxon>
        <taxon>Jimgerdemannia</taxon>
    </lineage>
</organism>
<dbReference type="PROSITE" id="PS00039">
    <property type="entry name" value="DEAD_ATP_HELICASE"/>
    <property type="match status" value="1"/>
</dbReference>
<dbReference type="AlphaFoldDB" id="A0A433DJ77"/>